<dbReference type="AlphaFoldDB" id="A0A4V6NZY5"/>
<accession>A0A4V6NZY5</accession>
<dbReference type="RefSeq" id="WP_132976888.1">
    <property type="nucleotide sequence ID" value="NZ_SMAO01000004.1"/>
</dbReference>
<dbReference type="InterPro" id="IPR017926">
    <property type="entry name" value="GATASE"/>
</dbReference>
<dbReference type="PANTHER" id="PTHR42695">
    <property type="entry name" value="GLUTAMINE AMIDOTRANSFERASE YLR126C-RELATED"/>
    <property type="match status" value="1"/>
</dbReference>
<organism evidence="2 3">
    <name type="scientific">Thiobaca trueperi</name>
    <dbReference type="NCBI Taxonomy" id="127458"/>
    <lineage>
        <taxon>Bacteria</taxon>
        <taxon>Pseudomonadati</taxon>
        <taxon>Pseudomonadota</taxon>
        <taxon>Gammaproteobacteria</taxon>
        <taxon>Chromatiales</taxon>
        <taxon>Chromatiaceae</taxon>
        <taxon>Thiobaca</taxon>
    </lineage>
</organism>
<comment type="caution">
    <text evidence="2">The sequence shown here is derived from an EMBL/GenBank/DDBJ whole genome shotgun (WGS) entry which is preliminary data.</text>
</comment>
<dbReference type="CDD" id="cd01741">
    <property type="entry name" value="GATase1_1"/>
    <property type="match status" value="1"/>
</dbReference>
<proteinExistence type="predicted"/>
<dbReference type="SUPFAM" id="SSF52317">
    <property type="entry name" value="Class I glutamine amidotransferase-like"/>
    <property type="match status" value="1"/>
</dbReference>
<evidence type="ECO:0000313" key="2">
    <source>
        <dbReference type="EMBL" id="TCT21282.1"/>
    </source>
</evidence>
<gene>
    <name evidence="2" type="ORF">EDC35_104137</name>
</gene>
<keyword evidence="2" id="KW-0315">Glutamine amidotransferase</keyword>
<dbReference type="GO" id="GO:0016740">
    <property type="term" value="F:transferase activity"/>
    <property type="evidence" value="ECO:0007669"/>
    <property type="project" value="UniProtKB-KW"/>
</dbReference>
<evidence type="ECO:0000259" key="1">
    <source>
        <dbReference type="Pfam" id="PF00117"/>
    </source>
</evidence>
<dbReference type="Proteomes" id="UP000295717">
    <property type="component" value="Unassembled WGS sequence"/>
</dbReference>
<dbReference type="Gene3D" id="3.40.50.880">
    <property type="match status" value="1"/>
</dbReference>
<name>A0A4V6NZY5_9GAMM</name>
<dbReference type="EMBL" id="SMAO01000004">
    <property type="protein sequence ID" value="TCT21282.1"/>
    <property type="molecule type" value="Genomic_DNA"/>
</dbReference>
<evidence type="ECO:0000313" key="3">
    <source>
        <dbReference type="Proteomes" id="UP000295717"/>
    </source>
</evidence>
<feature type="domain" description="Glutamine amidotransferase" evidence="1">
    <location>
        <begin position="41"/>
        <end position="181"/>
    </location>
</feature>
<dbReference type="InterPro" id="IPR029062">
    <property type="entry name" value="Class_I_gatase-like"/>
</dbReference>
<sequence length="230" mass="24912">MRIHCLQHVPFEGPAGIADWAARRGHAITTTHVYAGESLPAQTAFDWLVIMGGPMGVHDEADHPWLVPEKRFIGESIAVGKTLIGVCLGAQLIAGTLGARVARNPEKEIGWFPIELTEAGRSSPLFGFLPPVFQVYHWHGDTFELPPGAVHLARSAACAQQAFLYDGRVLGLQCHLESTPESVADILLHCADEIIPAAHVQTAERMLAASEQDYAQLNAVLFGILDRLAV</sequence>
<dbReference type="FunFam" id="3.40.50.880:FF:000033">
    <property type="entry name" value="Glutamine amidotransferase class-I"/>
    <property type="match status" value="1"/>
</dbReference>
<dbReference type="PANTHER" id="PTHR42695:SF5">
    <property type="entry name" value="GLUTAMINE AMIDOTRANSFERASE YLR126C-RELATED"/>
    <property type="match status" value="1"/>
</dbReference>
<dbReference type="PROSITE" id="PS51273">
    <property type="entry name" value="GATASE_TYPE_1"/>
    <property type="match status" value="1"/>
</dbReference>
<keyword evidence="3" id="KW-1185">Reference proteome</keyword>
<protein>
    <submittedName>
        <fullName evidence="2">GMP synthase-like glutamine amidotransferase</fullName>
    </submittedName>
</protein>
<dbReference type="Pfam" id="PF00117">
    <property type="entry name" value="GATase"/>
    <property type="match status" value="1"/>
</dbReference>
<reference evidence="2 3" key="1">
    <citation type="submission" date="2019-03" db="EMBL/GenBank/DDBJ databases">
        <title>Genomic Encyclopedia of Type Strains, Phase IV (KMG-IV): sequencing the most valuable type-strain genomes for metagenomic binning, comparative biology and taxonomic classification.</title>
        <authorList>
            <person name="Goeker M."/>
        </authorList>
    </citation>
    <scope>NUCLEOTIDE SEQUENCE [LARGE SCALE GENOMIC DNA]</scope>
    <source>
        <strain evidence="2 3">DSM 13587</strain>
    </source>
</reference>
<dbReference type="InterPro" id="IPR044992">
    <property type="entry name" value="ChyE-like"/>
</dbReference>
<keyword evidence="2" id="KW-0808">Transferase</keyword>
<dbReference type="OrthoDB" id="9813383at2"/>
<dbReference type="GO" id="GO:0005829">
    <property type="term" value="C:cytosol"/>
    <property type="evidence" value="ECO:0007669"/>
    <property type="project" value="TreeGrafter"/>
</dbReference>